<feature type="transmembrane region" description="Helical" evidence="6">
    <location>
        <begin position="151"/>
        <end position="171"/>
    </location>
</feature>
<dbReference type="InterPro" id="IPR036259">
    <property type="entry name" value="MFS_trans_sf"/>
</dbReference>
<dbReference type="Gene3D" id="1.20.1250.20">
    <property type="entry name" value="MFS general substrate transporter like domains"/>
    <property type="match status" value="1"/>
</dbReference>
<dbReference type="SUPFAM" id="SSF103473">
    <property type="entry name" value="MFS general substrate transporter"/>
    <property type="match status" value="1"/>
</dbReference>
<evidence type="ECO:0000256" key="5">
    <source>
        <dbReference type="ARBA" id="ARBA00023136"/>
    </source>
</evidence>
<dbReference type="Pfam" id="PF07690">
    <property type="entry name" value="MFS_1"/>
    <property type="match status" value="1"/>
</dbReference>
<organism evidence="8 9">
    <name type="scientific">Enterococcus cecorum</name>
    <dbReference type="NCBI Taxonomy" id="44008"/>
    <lineage>
        <taxon>Bacteria</taxon>
        <taxon>Bacillati</taxon>
        <taxon>Bacillota</taxon>
        <taxon>Bacilli</taxon>
        <taxon>Lactobacillales</taxon>
        <taxon>Enterococcaceae</taxon>
        <taxon>Enterococcus</taxon>
    </lineage>
</organism>
<dbReference type="PANTHER" id="PTHR23530:SF1">
    <property type="entry name" value="PERMEASE, MAJOR FACILITATOR SUPERFAMILY-RELATED"/>
    <property type="match status" value="1"/>
</dbReference>
<evidence type="ECO:0000313" key="9">
    <source>
        <dbReference type="Proteomes" id="UP000196503"/>
    </source>
</evidence>
<keyword evidence="3 6" id="KW-0812">Transmembrane</keyword>
<comment type="subcellular location">
    <subcellularLocation>
        <location evidence="1">Cell membrane</location>
        <topology evidence="1">Multi-pass membrane protein</topology>
    </subcellularLocation>
</comment>
<evidence type="ECO:0000259" key="7">
    <source>
        <dbReference type="PROSITE" id="PS50850"/>
    </source>
</evidence>
<evidence type="ECO:0000256" key="2">
    <source>
        <dbReference type="ARBA" id="ARBA00022448"/>
    </source>
</evidence>
<feature type="transmembrane region" description="Helical" evidence="6">
    <location>
        <begin position="229"/>
        <end position="247"/>
    </location>
</feature>
<dbReference type="PANTHER" id="PTHR23530">
    <property type="entry name" value="TRANSPORT PROTEIN-RELATED"/>
    <property type="match status" value="1"/>
</dbReference>
<dbReference type="EMBL" id="NIBL01000002">
    <property type="protein sequence ID" value="OUZ17817.1"/>
    <property type="molecule type" value="Genomic_DNA"/>
</dbReference>
<evidence type="ECO:0000256" key="6">
    <source>
        <dbReference type="SAM" id="Phobius"/>
    </source>
</evidence>
<feature type="transmembrane region" description="Helical" evidence="6">
    <location>
        <begin position="30"/>
        <end position="53"/>
    </location>
</feature>
<sequence length="473" mass="53724">MMKKILIYNSFSNMMPELIVWMIYLQNFGWHIAEIAILQGVFTFFSAIFELPSGIIADKIGYKRALQLGELICIFYLISYFFPYNHIVVYIGFVCFALGLSLISGTDTSLLYNVTNDNKFLKYMGFFNSLGILSVAFGNLIGGWLAEKSWIVLFLISILFRVVALICITSVSYTHLDVYKRQILFRVVALICITLFDTPKTTRVDSITEKNKAIKLYVNTHLDVYKRQILFRVVALICITSVSYTHLDVYKRQALICITLFDTPKTTRVDSITEKNKAIKLYVKRLYDFVKMKRTFKYILISSAFLMSSVTLSYQYMPVVLKQLKIATGHVSLIYAVVSVLGALLSFFSAKLTNHLSSRVVAFIIFFISSLLFVGLGIFPYHSIITILCFMIPNILYELLSVIIDSAVHEDLIDDIRASSISLINFVNSILLAAGSLLVSLLSNLLNLQITLCLICTTLMLLSLLSYIEYEKK</sequence>
<name>A0A200I0M8_9ENTE</name>
<feature type="transmembrane region" description="Helical" evidence="6">
    <location>
        <begin position="329"/>
        <end position="348"/>
    </location>
</feature>
<feature type="transmembrane region" description="Helical" evidence="6">
    <location>
        <begin position="385"/>
        <end position="408"/>
    </location>
</feature>
<accession>A0A200I0M8</accession>
<dbReference type="GO" id="GO:0022857">
    <property type="term" value="F:transmembrane transporter activity"/>
    <property type="evidence" value="ECO:0007669"/>
    <property type="project" value="InterPro"/>
</dbReference>
<evidence type="ECO:0000256" key="4">
    <source>
        <dbReference type="ARBA" id="ARBA00022989"/>
    </source>
</evidence>
<proteinExistence type="predicted"/>
<evidence type="ECO:0000256" key="3">
    <source>
        <dbReference type="ARBA" id="ARBA00022692"/>
    </source>
</evidence>
<dbReference type="Proteomes" id="UP000196503">
    <property type="component" value="Unassembled WGS sequence"/>
</dbReference>
<feature type="transmembrane region" description="Helical" evidence="6">
    <location>
        <begin position="420"/>
        <end position="442"/>
    </location>
</feature>
<feature type="transmembrane region" description="Helical" evidence="6">
    <location>
        <begin position="126"/>
        <end position="145"/>
    </location>
</feature>
<keyword evidence="4 6" id="KW-1133">Transmembrane helix</keyword>
<feature type="domain" description="Major facilitator superfamily (MFS) profile" evidence="7">
    <location>
        <begin position="1"/>
        <end position="473"/>
    </location>
</feature>
<protein>
    <recommendedName>
        <fullName evidence="7">Major facilitator superfamily (MFS) profile domain-containing protein</fullName>
    </recommendedName>
</protein>
<dbReference type="PROSITE" id="PS50850">
    <property type="entry name" value="MFS"/>
    <property type="match status" value="1"/>
</dbReference>
<feature type="transmembrane region" description="Helical" evidence="6">
    <location>
        <begin position="5"/>
        <end position="24"/>
    </location>
</feature>
<keyword evidence="2" id="KW-0813">Transport</keyword>
<dbReference type="AlphaFoldDB" id="A0A200I0M8"/>
<feature type="transmembrane region" description="Helical" evidence="6">
    <location>
        <begin position="448"/>
        <end position="468"/>
    </location>
</feature>
<feature type="transmembrane region" description="Helical" evidence="6">
    <location>
        <begin position="298"/>
        <end position="317"/>
    </location>
</feature>
<gene>
    <name evidence="8" type="ORF">A5869_001289</name>
</gene>
<evidence type="ECO:0000256" key="1">
    <source>
        <dbReference type="ARBA" id="ARBA00004651"/>
    </source>
</evidence>
<dbReference type="InterPro" id="IPR053160">
    <property type="entry name" value="MFS_DHA3_Transporter"/>
</dbReference>
<feature type="transmembrane region" description="Helical" evidence="6">
    <location>
        <begin position="360"/>
        <end position="379"/>
    </location>
</feature>
<keyword evidence="5 6" id="KW-0472">Membrane</keyword>
<reference evidence="8 9" key="1">
    <citation type="submission" date="2017-05" db="EMBL/GenBank/DDBJ databases">
        <title>The Genome Sequence of Enterococcus faecium 2D5_DIV0622.</title>
        <authorList>
            <consortium name="The Broad Institute Genomics Platform"/>
            <consortium name="The Broad Institute Genomic Center for Infectious Diseases"/>
            <person name="Earl A."/>
            <person name="Manson A."/>
            <person name="Schwartman J."/>
            <person name="Gilmore M."/>
            <person name="Abouelleil A."/>
            <person name="Cao P."/>
            <person name="Chapman S."/>
            <person name="Cusick C."/>
            <person name="Shea T."/>
            <person name="Young S."/>
            <person name="Neafsey D."/>
            <person name="Nusbaum C."/>
            <person name="Birren B."/>
        </authorList>
    </citation>
    <scope>NUCLEOTIDE SEQUENCE [LARGE SCALE GENOMIC DNA]</scope>
    <source>
        <strain evidence="8 9">2D5_DIV0622</strain>
    </source>
</reference>
<comment type="caution">
    <text evidence="8">The sequence shown here is derived from an EMBL/GenBank/DDBJ whole genome shotgun (WGS) entry which is preliminary data.</text>
</comment>
<dbReference type="InterPro" id="IPR011701">
    <property type="entry name" value="MFS"/>
</dbReference>
<dbReference type="InterPro" id="IPR020846">
    <property type="entry name" value="MFS_dom"/>
</dbReference>
<dbReference type="GO" id="GO:0005886">
    <property type="term" value="C:plasma membrane"/>
    <property type="evidence" value="ECO:0007669"/>
    <property type="project" value="UniProtKB-SubCell"/>
</dbReference>
<evidence type="ECO:0000313" key="8">
    <source>
        <dbReference type="EMBL" id="OUZ17817.1"/>
    </source>
</evidence>
<feature type="transmembrane region" description="Helical" evidence="6">
    <location>
        <begin position="88"/>
        <end position="114"/>
    </location>
</feature>